<evidence type="ECO:0000259" key="1">
    <source>
        <dbReference type="Pfam" id="PF01323"/>
    </source>
</evidence>
<dbReference type="RefSeq" id="WP_093889794.1">
    <property type="nucleotide sequence ID" value="NZ_FOQY01000022.1"/>
</dbReference>
<sequence>MKRIEVWADMVCAWAYIGKRRLEKAGFGEDVEIVWRPFQIDPMAPAPAEPLYEALRDPVADGALRACHPDLTPAENRVRVSLVAAEEGLGPPWGAVWRPNTFDAHRVIALAYQRGGPALQDAVVERILRAHFVEASDIGDRATLVALAAEAGLDGMAGALDAGEGASEVRSRLLRGKAVGVATSPTYVVGGTAVAGAQSPEVLRDLVRQAAPERELPDEVRLLRQAESLLDVRDPLGALRTLEPLLADHGDDSAVRLLAARAYFGSAQLNRARETLEALIDRAPGDHYARFLLGRTLERANRHAEALPHLRLAAVMSADPGYADALHRVESRVP</sequence>
<feature type="domain" description="DSBA-like thioredoxin" evidence="1">
    <location>
        <begin position="4"/>
        <end position="206"/>
    </location>
</feature>
<name>A0A1I3YJ04_9ACTN</name>
<dbReference type="InterPro" id="IPR001853">
    <property type="entry name" value="DSBA-like_thioredoxin_dom"/>
</dbReference>
<keyword evidence="2" id="KW-0413">Isomerase</keyword>
<reference evidence="3" key="1">
    <citation type="submission" date="2016-10" db="EMBL/GenBank/DDBJ databases">
        <authorList>
            <person name="Varghese N."/>
            <person name="Submissions S."/>
        </authorList>
    </citation>
    <scope>NUCLEOTIDE SEQUENCE [LARGE SCALE GENOMIC DNA]</scope>
    <source>
        <strain evidence="3">CGMCC 4.2126</strain>
    </source>
</reference>
<dbReference type="GO" id="GO:0016853">
    <property type="term" value="F:isomerase activity"/>
    <property type="evidence" value="ECO:0007669"/>
    <property type="project" value="UniProtKB-KW"/>
</dbReference>
<gene>
    <name evidence="2" type="ORF">SAMN05216275_12234</name>
</gene>
<protein>
    <submittedName>
        <fullName evidence="2">Predicted dithiol-disulfide isomerase, DsbA family</fullName>
    </submittedName>
</protein>
<dbReference type="Proteomes" id="UP000199111">
    <property type="component" value="Unassembled WGS sequence"/>
</dbReference>
<dbReference type="SUPFAM" id="SSF52833">
    <property type="entry name" value="Thioredoxin-like"/>
    <property type="match status" value="1"/>
</dbReference>
<dbReference type="SUPFAM" id="SSF48452">
    <property type="entry name" value="TPR-like"/>
    <property type="match status" value="1"/>
</dbReference>
<dbReference type="Gene3D" id="3.40.30.10">
    <property type="entry name" value="Glutaredoxin"/>
    <property type="match status" value="1"/>
</dbReference>
<dbReference type="InterPro" id="IPR036249">
    <property type="entry name" value="Thioredoxin-like_sf"/>
</dbReference>
<dbReference type="Pfam" id="PF14559">
    <property type="entry name" value="TPR_19"/>
    <property type="match status" value="1"/>
</dbReference>
<dbReference type="CDD" id="cd03024">
    <property type="entry name" value="DsbA_FrnE"/>
    <property type="match status" value="1"/>
</dbReference>
<dbReference type="InterPro" id="IPR011990">
    <property type="entry name" value="TPR-like_helical_dom_sf"/>
</dbReference>
<dbReference type="GeneID" id="96301138"/>
<evidence type="ECO:0000313" key="3">
    <source>
        <dbReference type="Proteomes" id="UP000199111"/>
    </source>
</evidence>
<dbReference type="AlphaFoldDB" id="A0A1I3YJ04"/>
<dbReference type="GO" id="GO:0016491">
    <property type="term" value="F:oxidoreductase activity"/>
    <property type="evidence" value="ECO:0007669"/>
    <property type="project" value="InterPro"/>
</dbReference>
<keyword evidence="3" id="KW-1185">Reference proteome</keyword>
<evidence type="ECO:0000313" key="2">
    <source>
        <dbReference type="EMBL" id="SFK31251.1"/>
    </source>
</evidence>
<dbReference type="EMBL" id="FOQY01000022">
    <property type="protein sequence ID" value="SFK31251.1"/>
    <property type="molecule type" value="Genomic_DNA"/>
</dbReference>
<organism evidence="2 3">
    <name type="scientific">Streptosporangium canum</name>
    <dbReference type="NCBI Taxonomy" id="324952"/>
    <lineage>
        <taxon>Bacteria</taxon>
        <taxon>Bacillati</taxon>
        <taxon>Actinomycetota</taxon>
        <taxon>Actinomycetes</taxon>
        <taxon>Streptosporangiales</taxon>
        <taxon>Streptosporangiaceae</taxon>
        <taxon>Streptosporangium</taxon>
    </lineage>
</organism>
<dbReference type="Pfam" id="PF01323">
    <property type="entry name" value="DSBA"/>
    <property type="match status" value="1"/>
</dbReference>
<dbReference type="Gene3D" id="1.25.40.10">
    <property type="entry name" value="Tetratricopeptide repeat domain"/>
    <property type="match status" value="1"/>
</dbReference>
<proteinExistence type="predicted"/>
<dbReference type="PANTHER" id="PTHR13887">
    <property type="entry name" value="GLUTATHIONE S-TRANSFERASE KAPPA"/>
    <property type="match status" value="1"/>
</dbReference>
<dbReference type="PANTHER" id="PTHR13887:SF41">
    <property type="entry name" value="THIOREDOXIN SUPERFAMILY PROTEIN"/>
    <property type="match status" value="1"/>
</dbReference>
<accession>A0A1I3YJ04</accession>